<feature type="region of interest" description="Disordered" evidence="1">
    <location>
        <begin position="675"/>
        <end position="752"/>
    </location>
</feature>
<evidence type="ECO:0000256" key="2">
    <source>
        <dbReference type="SAM" id="Phobius"/>
    </source>
</evidence>
<gene>
    <name evidence="3" type="ORF">AMAG_06974</name>
</gene>
<reference evidence="3 4" key="1">
    <citation type="submission" date="2009-11" db="EMBL/GenBank/DDBJ databases">
        <title>Annotation of Allomyces macrogynus ATCC 38327.</title>
        <authorList>
            <consortium name="The Broad Institute Genome Sequencing Platform"/>
            <person name="Russ C."/>
            <person name="Cuomo C."/>
            <person name="Burger G."/>
            <person name="Gray M.W."/>
            <person name="Holland P.W.H."/>
            <person name="King N."/>
            <person name="Lang F.B.F."/>
            <person name="Roger A.J."/>
            <person name="Ruiz-Trillo I."/>
            <person name="Young S.K."/>
            <person name="Zeng Q."/>
            <person name="Gargeya S."/>
            <person name="Fitzgerald M."/>
            <person name="Haas B."/>
            <person name="Abouelleil A."/>
            <person name="Alvarado L."/>
            <person name="Arachchi H.M."/>
            <person name="Berlin A."/>
            <person name="Chapman S.B."/>
            <person name="Gearin G."/>
            <person name="Goldberg J."/>
            <person name="Griggs A."/>
            <person name="Gujja S."/>
            <person name="Hansen M."/>
            <person name="Heiman D."/>
            <person name="Howarth C."/>
            <person name="Larimer J."/>
            <person name="Lui A."/>
            <person name="MacDonald P.J.P."/>
            <person name="McCowen C."/>
            <person name="Montmayeur A."/>
            <person name="Murphy C."/>
            <person name="Neiman D."/>
            <person name="Pearson M."/>
            <person name="Priest M."/>
            <person name="Roberts A."/>
            <person name="Saif S."/>
            <person name="Shea T."/>
            <person name="Sisk P."/>
            <person name="Stolte C."/>
            <person name="Sykes S."/>
            <person name="Wortman J."/>
            <person name="Nusbaum C."/>
            <person name="Birren B."/>
        </authorList>
    </citation>
    <scope>NUCLEOTIDE SEQUENCE [LARGE SCALE GENOMIC DNA]</scope>
    <source>
        <strain evidence="3 4">ATCC 38327</strain>
    </source>
</reference>
<organism evidence="3 4">
    <name type="scientific">Allomyces macrogynus (strain ATCC 38327)</name>
    <name type="common">Allomyces javanicus var. macrogynus</name>
    <dbReference type="NCBI Taxonomy" id="578462"/>
    <lineage>
        <taxon>Eukaryota</taxon>
        <taxon>Fungi</taxon>
        <taxon>Fungi incertae sedis</taxon>
        <taxon>Blastocladiomycota</taxon>
        <taxon>Blastocladiomycetes</taxon>
        <taxon>Blastocladiales</taxon>
        <taxon>Blastocladiaceae</taxon>
        <taxon>Allomyces</taxon>
    </lineage>
</organism>
<dbReference type="EMBL" id="GG745337">
    <property type="protein sequence ID" value="KNE61225.1"/>
    <property type="molecule type" value="Genomic_DNA"/>
</dbReference>
<reference evidence="4" key="2">
    <citation type="submission" date="2009-11" db="EMBL/GenBank/DDBJ databases">
        <title>The Genome Sequence of Allomyces macrogynus strain ATCC 38327.</title>
        <authorList>
            <consortium name="The Broad Institute Genome Sequencing Platform"/>
            <person name="Russ C."/>
            <person name="Cuomo C."/>
            <person name="Shea T."/>
            <person name="Young S.K."/>
            <person name="Zeng Q."/>
            <person name="Koehrsen M."/>
            <person name="Haas B."/>
            <person name="Borodovsky M."/>
            <person name="Guigo R."/>
            <person name="Alvarado L."/>
            <person name="Berlin A."/>
            <person name="Borenstein D."/>
            <person name="Chen Z."/>
            <person name="Engels R."/>
            <person name="Freedman E."/>
            <person name="Gellesch M."/>
            <person name="Goldberg J."/>
            <person name="Griggs A."/>
            <person name="Gujja S."/>
            <person name="Heiman D."/>
            <person name="Hepburn T."/>
            <person name="Howarth C."/>
            <person name="Jen D."/>
            <person name="Larson L."/>
            <person name="Lewis B."/>
            <person name="Mehta T."/>
            <person name="Park D."/>
            <person name="Pearson M."/>
            <person name="Roberts A."/>
            <person name="Saif S."/>
            <person name="Shenoy N."/>
            <person name="Sisk P."/>
            <person name="Stolte C."/>
            <person name="Sykes S."/>
            <person name="Walk T."/>
            <person name="White J."/>
            <person name="Yandava C."/>
            <person name="Burger G."/>
            <person name="Gray M.W."/>
            <person name="Holland P.W.H."/>
            <person name="King N."/>
            <person name="Lang F.B.F."/>
            <person name="Roger A.J."/>
            <person name="Ruiz-Trillo I."/>
            <person name="Lander E."/>
            <person name="Nusbaum C."/>
        </authorList>
    </citation>
    <scope>NUCLEOTIDE SEQUENCE [LARGE SCALE GENOMIC DNA]</scope>
    <source>
        <strain evidence="4">ATCC 38327</strain>
    </source>
</reference>
<feature type="compositionally biased region" description="Low complexity" evidence="1">
    <location>
        <begin position="132"/>
        <end position="141"/>
    </location>
</feature>
<proteinExistence type="predicted"/>
<keyword evidence="2" id="KW-0812">Transmembrane</keyword>
<feature type="transmembrane region" description="Helical" evidence="2">
    <location>
        <begin position="516"/>
        <end position="542"/>
    </location>
</feature>
<feature type="region of interest" description="Disordered" evidence="1">
    <location>
        <begin position="633"/>
        <end position="657"/>
    </location>
</feature>
<accession>A0A0L0SFS8</accession>
<feature type="region of interest" description="Disordered" evidence="1">
    <location>
        <begin position="81"/>
        <end position="153"/>
    </location>
</feature>
<feature type="compositionally biased region" description="Basic and acidic residues" evidence="1">
    <location>
        <begin position="1"/>
        <end position="14"/>
    </location>
</feature>
<dbReference type="Proteomes" id="UP000054350">
    <property type="component" value="Unassembled WGS sequence"/>
</dbReference>
<name>A0A0L0SFS8_ALLM3</name>
<evidence type="ECO:0000256" key="1">
    <source>
        <dbReference type="SAM" id="MobiDB-lite"/>
    </source>
</evidence>
<feature type="compositionally biased region" description="Polar residues" evidence="1">
    <location>
        <begin position="86"/>
        <end position="125"/>
    </location>
</feature>
<keyword evidence="4" id="KW-1185">Reference proteome</keyword>
<feature type="compositionally biased region" description="Low complexity" evidence="1">
    <location>
        <begin position="634"/>
        <end position="645"/>
    </location>
</feature>
<sequence length="752" mass="77331">MDRQWIGRNNRREGGPPGRDGARHVAVMGVRCTCDAPIKQQRPPHLSHQPAGNHRAVVALRRRRWHVRSGLLARLTERFPRRAPSASRTQRPSHVIDTTLSCSGCNGPRTNKQHHQQAATAPTSTARHDLGPAPATTTARARATRPRPSPPAPVLESVLLRAQPAPLNASAIRPARSIMASQQQQQQPLPAASPLAVAPPNATLLATTANDRLTLFPGPYFNATALPVFRLCSTSDASLACPAADTNDDKSASRRAYSECRRQRCASGSAAISTDGGIDPATAAEVCALTQCASQYVAWAATACVPLADSAIISRRAVLAAAPPGTPDALATLFVTYKTYFASQIVASGAAALAAVLTLPDPTASNGASKAVRLADLPLGICAVSAPLSSSSCDPARARTDRVTGAPADLPSYVAPATSAGVVEAGGVRYAQVRNDATGGGYFYTLATCDAASRTLTRTLPAGAACTADEDCTFGRCASGTCSAAARFAAALAPSTPSAAPAAAAALPTNETSTRALSVTIVVVLAVLVPAIAAATLAPWLLRWWRNTRVYAPWPPGSGVPGGLPPKAIVREQSLRPADPRMLDTTSSVMGAAGNGDLPVYDAGPAYYAASSGGAGASARSWLIPLTPPPPISPTASSAAAAATPRGSRVLAASPPRTSSLILGNRLSAVLETTTSAHGDTEPPPFTPWEEESVGSGASAPPPHAPLARHTQSTRRPWRGSSERLSRLLAASSETGAGASSAASAPAVPRRT</sequence>
<evidence type="ECO:0000313" key="3">
    <source>
        <dbReference type="EMBL" id="KNE61225.1"/>
    </source>
</evidence>
<feature type="compositionally biased region" description="Low complexity" evidence="1">
    <location>
        <begin position="727"/>
        <end position="752"/>
    </location>
</feature>
<dbReference type="AlphaFoldDB" id="A0A0L0SFS8"/>
<dbReference type="OrthoDB" id="5586107at2759"/>
<feature type="region of interest" description="Disordered" evidence="1">
    <location>
        <begin position="1"/>
        <end position="21"/>
    </location>
</feature>
<evidence type="ECO:0000313" key="4">
    <source>
        <dbReference type="Proteomes" id="UP000054350"/>
    </source>
</evidence>
<keyword evidence="2" id="KW-0472">Membrane</keyword>
<dbReference type="VEuPathDB" id="FungiDB:AMAG_06974"/>
<protein>
    <submittedName>
        <fullName evidence="3">Uncharacterized protein</fullName>
    </submittedName>
</protein>
<keyword evidence="2" id="KW-1133">Transmembrane helix</keyword>